<feature type="non-terminal residue" evidence="1">
    <location>
        <position position="108"/>
    </location>
</feature>
<feature type="non-terminal residue" evidence="1">
    <location>
        <position position="1"/>
    </location>
</feature>
<dbReference type="AlphaFoldDB" id="A0AAV5W0U9"/>
<accession>A0AAV5W0U9</accession>
<proteinExistence type="predicted"/>
<dbReference type="Proteomes" id="UP001432322">
    <property type="component" value="Unassembled WGS sequence"/>
</dbReference>
<comment type="caution">
    <text evidence="1">The sequence shown here is derived from an EMBL/GenBank/DDBJ whole genome shotgun (WGS) entry which is preliminary data.</text>
</comment>
<dbReference type="EMBL" id="BTSY01000004">
    <property type="protein sequence ID" value="GMT24329.1"/>
    <property type="molecule type" value="Genomic_DNA"/>
</dbReference>
<protein>
    <submittedName>
        <fullName evidence="1">Uncharacterized protein</fullName>
    </submittedName>
</protein>
<gene>
    <name evidence="1" type="ORF">PFISCL1PPCAC_15626</name>
</gene>
<keyword evidence="2" id="KW-1185">Reference proteome</keyword>
<evidence type="ECO:0000313" key="2">
    <source>
        <dbReference type="Proteomes" id="UP001432322"/>
    </source>
</evidence>
<name>A0AAV5W0U9_9BILA</name>
<evidence type="ECO:0000313" key="1">
    <source>
        <dbReference type="EMBL" id="GMT24329.1"/>
    </source>
</evidence>
<reference evidence="1" key="1">
    <citation type="submission" date="2023-10" db="EMBL/GenBank/DDBJ databases">
        <title>Genome assembly of Pristionchus species.</title>
        <authorList>
            <person name="Yoshida K."/>
            <person name="Sommer R.J."/>
        </authorList>
    </citation>
    <scope>NUCLEOTIDE SEQUENCE</scope>
    <source>
        <strain evidence="1">RS5133</strain>
    </source>
</reference>
<sequence>SNPSQFTPVTRAQFISDFCFFSPSLVDRGLVDRVLSIVYDRPHHFDLCDWTLLWCRNSQSISLSSLLQKVLVNLSSIFTSASDYKCRSGQAILAVNRVCRTFFGKSCI</sequence>
<organism evidence="1 2">
    <name type="scientific">Pristionchus fissidentatus</name>
    <dbReference type="NCBI Taxonomy" id="1538716"/>
    <lineage>
        <taxon>Eukaryota</taxon>
        <taxon>Metazoa</taxon>
        <taxon>Ecdysozoa</taxon>
        <taxon>Nematoda</taxon>
        <taxon>Chromadorea</taxon>
        <taxon>Rhabditida</taxon>
        <taxon>Rhabditina</taxon>
        <taxon>Diplogasteromorpha</taxon>
        <taxon>Diplogasteroidea</taxon>
        <taxon>Neodiplogasteridae</taxon>
        <taxon>Pristionchus</taxon>
    </lineage>
</organism>